<name>A0ABP1D6W1_9APHY</name>
<protein>
    <submittedName>
        <fullName evidence="2">Uncharacterized protein</fullName>
    </submittedName>
</protein>
<evidence type="ECO:0000256" key="1">
    <source>
        <dbReference type="SAM" id="Phobius"/>
    </source>
</evidence>
<dbReference type="Proteomes" id="UP001497453">
    <property type="component" value="Chromosome 2"/>
</dbReference>
<feature type="transmembrane region" description="Helical" evidence="1">
    <location>
        <begin position="55"/>
        <end position="74"/>
    </location>
</feature>
<dbReference type="EMBL" id="OZ037945">
    <property type="protein sequence ID" value="CAL1702674.1"/>
    <property type="molecule type" value="Genomic_DNA"/>
</dbReference>
<organism evidence="2 3">
    <name type="scientific">Somion occarium</name>
    <dbReference type="NCBI Taxonomy" id="3059160"/>
    <lineage>
        <taxon>Eukaryota</taxon>
        <taxon>Fungi</taxon>
        <taxon>Dikarya</taxon>
        <taxon>Basidiomycota</taxon>
        <taxon>Agaricomycotina</taxon>
        <taxon>Agaricomycetes</taxon>
        <taxon>Polyporales</taxon>
        <taxon>Cerrenaceae</taxon>
        <taxon>Somion</taxon>
    </lineage>
</organism>
<keyword evidence="1" id="KW-0472">Membrane</keyword>
<reference evidence="3" key="1">
    <citation type="submission" date="2024-04" db="EMBL/GenBank/DDBJ databases">
        <authorList>
            <person name="Shaw F."/>
            <person name="Minotto A."/>
        </authorList>
    </citation>
    <scope>NUCLEOTIDE SEQUENCE [LARGE SCALE GENOMIC DNA]</scope>
</reference>
<gene>
    <name evidence="2" type="ORF">GFSPODELE1_LOCUS4160</name>
</gene>
<keyword evidence="3" id="KW-1185">Reference proteome</keyword>
<evidence type="ECO:0000313" key="3">
    <source>
        <dbReference type="Proteomes" id="UP001497453"/>
    </source>
</evidence>
<sequence>MNRSECNSTNYQSIRGPVIRPVQDDIAFLHAKCISGTCWTCGSIFGRAFVLPPSTMYFAILPWGAIVGFLFVALSESVCRADSNSESSLSGHPYTGTGDWLRATRIDELLHYTSIFGDAKQQILGTVHRRLEHSDFDFWSKAESIGIKLQTYTENLLKEAASQVSLASERTEAVKRTMHTLVAVAADFESDVIAHTTDGTSLAIISEDFDNAFVPIIGELHKIFTSSNEAPTHDERNRTVHDILERVQWAIVRVGIQHGMKEELLNTHVNEIRPQVERLVVLIGDLSEQYPAL</sequence>
<evidence type="ECO:0000313" key="2">
    <source>
        <dbReference type="EMBL" id="CAL1702674.1"/>
    </source>
</evidence>
<keyword evidence="1" id="KW-0812">Transmembrane</keyword>
<accession>A0ABP1D6W1</accession>
<proteinExistence type="predicted"/>
<keyword evidence="1" id="KW-1133">Transmembrane helix</keyword>